<dbReference type="NCBIfam" id="NF005589">
    <property type="entry name" value="PRK07314.1"/>
    <property type="match status" value="1"/>
</dbReference>
<evidence type="ECO:0000313" key="6">
    <source>
        <dbReference type="Proteomes" id="UP000618795"/>
    </source>
</evidence>
<dbReference type="Proteomes" id="UP000618795">
    <property type="component" value="Unassembled WGS sequence"/>
</dbReference>
<dbReference type="GO" id="GO:0005829">
    <property type="term" value="C:cytosol"/>
    <property type="evidence" value="ECO:0007669"/>
    <property type="project" value="TreeGrafter"/>
</dbReference>
<dbReference type="GO" id="GO:0004315">
    <property type="term" value="F:3-oxoacyl-[acyl-carrier-protein] synthase activity"/>
    <property type="evidence" value="ECO:0007669"/>
    <property type="project" value="TreeGrafter"/>
</dbReference>
<organism evidence="5 6">
    <name type="scientific">Streptomyces filipinensis</name>
    <dbReference type="NCBI Taxonomy" id="66887"/>
    <lineage>
        <taxon>Bacteria</taxon>
        <taxon>Bacillati</taxon>
        <taxon>Actinomycetota</taxon>
        <taxon>Actinomycetes</taxon>
        <taxon>Kitasatosporales</taxon>
        <taxon>Streptomycetaceae</taxon>
        <taxon>Streptomyces</taxon>
    </lineage>
</organism>
<sequence length="408" mass="41588">MSGNAAQHDIVVTGVGATTPLGGDAPSTWAAMLAGESGVTSVTAEWAEPLPVRIAARLRTDPGEALPRVEARRMDRCEQIALLSAREAWADAGTPDVDPERLAVVIGTGIGGVSSLLAQNHTLEQQGPRRVSPFAIPMLMANSAAARVSIDLGARAGARTPVSACSSAAEAIAMAVDLIRLDRADIVVAGGTEAGVLPLPLAAFAQMTALSKRNDDPAGASRPFDAARDGFVLGEGGAVLVLERAEFARARGARPIAAVAGAGISSNAGHITASDVEGQVRAIRMALREGGLSPQDIGFVQAHATATPTGDLEEAEAIHEAIGHHSAISAIKSMTGHLLGASGAVASLAAVYGLRDGIAPAIRNLDHPDPAVKLDLIAGTPRAGRWDAALVNSFAFGGHNVSVAFTRT</sequence>
<dbReference type="InterPro" id="IPR014031">
    <property type="entry name" value="Ketoacyl_synth_C"/>
</dbReference>
<dbReference type="InterPro" id="IPR016039">
    <property type="entry name" value="Thiolase-like"/>
</dbReference>
<evidence type="ECO:0000256" key="2">
    <source>
        <dbReference type="ARBA" id="ARBA00022679"/>
    </source>
</evidence>
<evidence type="ECO:0000256" key="1">
    <source>
        <dbReference type="ARBA" id="ARBA00008467"/>
    </source>
</evidence>
<keyword evidence="2 3" id="KW-0808">Transferase</keyword>
<comment type="similarity">
    <text evidence="1 3">Belongs to the thiolase-like superfamily. Beta-ketoacyl-ACP synthases family.</text>
</comment>
<dbReference type="PANTHER" id="PTHR11712:SF336">
    <property type="entry name" value="3-OXOACYL-[ACYL-CARRIER-PROTEIN] SYNTHASE, MITOCHONDRIAL"/>
    <property type="match status" value="1"/>
</dbReference>
<dbReference type="Pfam" id="PF02801">
    <property type="entry name" value="Ketoacyl-synt_C"/>
    <property type="match status" value="1"/>
</dbReference>
<evidence type="ECO:0000259" key="4">
    <source>
        <dbReference type="PROSITE" id="PS52004"/>
    </source>
</evidence>
<dbReference type="InterPro" id="IPR020841">
    <property type="entry name" value="PKS_Beta-ketoAc_synthase_dom"/>
</dbReference>
<dbReference type="RefSeq" id="WP_191876606.1">
    <property type="nucleotide sequence ID" value="NZ_BMTD01000015.1"/>
</dbReference>
<dbReference type="FunFam" id="3.40.47.10:FF:000018">
    <property type="entry name" value="3-oxoacyl-[acyl-carrier-protein] synthase 2"/>
    <property type="match status" value="1"/>
</dbReference>
<evidence type="ECO:0000256" key="3">
    <source>
        <dbReference type="RuleBase" id="RU003694"/>
    </source>
</evidence>
<dbReference type="PANTHER" id="PTHR11712">
    <property type="entry name" value="POLYKETIDE SYNTHASE-RELATED"/>
    <property type="match status" value="1"/>
</dbReference>
<name>A0A918MD42_9ACTN</name>
<keyword evidence="6" id="KW-1185">Reference proteome</keyword>
<dbReference type="GO" id="GO:0006633">
    <property type="term" value="P:fatty acid biosynthetic process"/>
    <property type="evidence" value="ECO:0007669"/>
    <property type="project" value="TreeGrafter"/>
</dbReference>
<dbReference type="Gene3D" id="3.40.47.10">
    <property type="match status" value="1"/>
</dbReference>
<dbReference type="EMBL" id="BMTD01000015">
    <property type="protein sequence ID" value="GGV13130.1"/>
    <property type="molecule type" value="Genomic_DNA"/>
</dbReference>
<gene>
    <name evidence="5" type="primary">fabF</name>
    <name evidence="5" type="ORF">GCM10010260_60100</name>
</gene>
<comment type="caution">
    <text evidence="5">The sequence shown here is derived from an EMBL/GenBank/DDBJ whole genome shotgun (WGS) entry which is preliminary data.</text>
</comment>
<dbReference type="SMART" id="SM00825">
    <property type="entry name" value="PKS_KS"/>
    <property type="match status" value="1"/>
</dbReference>
<dbReference type="AlphaFoldDB" id="A0A918MD42"/>
<accession>A0A918MD42</accession>
<reference evidence="5" key="2">
    <citation type="submission" date="2020-09" db="EMBL/GenBank/DDBJ databases">
        <authorList>
            <person name="Sun Q."/>
            <person name="Ohkuma M."/>
        </authorList>
    </citation>
    <scope>NUCLEOTIDE SEQUENCE</scope>
    <source>
        <strain evidence="5">JCM 4369</strain>
    </source>
</reference>
<protein>
    <submittedName>
        <fullName evidence="5">3-oxoacyl-ACP synthase</fullName>
    </submittedName>
</protein>
<dbReference type="SUPFAM" id="SSF53901">
    <property type="entry name" value="Thiolase-like"/>
    <property type="match status" value="2"/>
</dbReference>
<evidence type="ECO:0000313" key="5">
    <source>
        <dbReference type="EMBL" id="GGV13130.1"/>
    </source>
</evidence>
<feature type="domain" description="Ketosynthase family 3 (KS3)" evidence="4">
    <location>
        <begin position="7"/>
        <end position="407"/>
    </location>
</feature>
<dbReference type="InterPro" id="IPR014030">
    <property type="entry name" value="Ketoacyl_synth_N"/>
</dbReference>
<dbReference type="Pfam" id="PF00109">
    <property type="entry name" value="ketoacyl-synt"/>
    <property type="match status" value="1"/>
</dbReference>
<reference evidence="5" key="1">
    <citation type="journal article" date="2014" name="Int. J. Syst. Evol. Microbiol.">
        <title>Complete genome sequence of Corynebacterium casei LMG S-19264T (=DSM 44701T), isolated from a smear-ripened cheese.</title>
        <authorList>
            <consortium name="US DOE Joint Genome Institute (JGI-PGF)"/>
            <person name="Walter F."/>
            <person name="Albersmeier A."/>
            <person name="Kalinowski J."/>
            <person name="Ruckert C."/>
        </authorList>
    </citation>
    <scope>NUCLEOTIDE SEQUENCE</scope>
    <source>
        <strain evidence="5">JCM 4369</strain>
    </source>
</reference>
<dbReference type="InterPro" id="IPR000794">
    <property type="entry name" value="Beta-ketoacyl_synthase"/>
</dbReference>
<dbReference type="PROSITE" id="PS52004">
    <property type="entry name" value="KS3_2"/>
    <property type="match status" value="1"/>
</dbReference>
<dbReference type="CDD" id="cd00834">
    <property type="entry name" value="KAS_I_II"/>
    <property type="match status" value="1"/>
</dbReference>
<proteinExistence type="inferred from homology"/>